<protein>
    <submittedName>
        <fullName evidence="2">DUF4198 domain-containing protein</fullName>
    </submittedName>
</protein>
<sequence length="268" mass="29414">MIRRTFIGAMALSLLPVVTTAHEFWIDPMDYIVPSEGALVATLRVGETFAGAEQSYLDRNFVRFDMQCGGTLEAVPGRAGDRPALNVAAPRDSLCVIIHQTRDYTLTYREWQKFVNFVEHKDFEGVLAEHAARGLPESGFVELYSRYAKSLIAVGDGAGADAEVGLVTEIVAEANPYTDDMTDGLPIRVLYDGAPRADAQVELFARPPEGKVEVTLHRTDAEGRVTLPVLPGYSYLADAVVLRPLEAQAEKDPVWESLWASLTFAVPE</sequence>
<evidence type="ECO:0000313" key="3">
    <source>
        <dbReference type="EMBL" id="MBM2419212.1"/>
    </source>
</evidence>
<dbReference type="Proteomes" id="UP000755667">
    <property type="component" value="Unassembled WGS sequence"/>
</dbReference>
<feature type="signal peptide" evidence="1">
    <location>
        <begin position="1"/>
        <end position="21"/>
    </location>
</feature>
<dbReference type="RefSeq" id="WP_085628892.1">
    <property type="nucleotide sequence ID" value="NZ_JAFBWU010000016.1"/>
</dbReference>
<dbReference type="OrthoDB" id="581894at2"/>
<gene>
    <name evidence="2" type="ORF">JQX41_19680</name>
    <name evidence="3" type="ORF">JQX48_19670</name>
</gene>
<evidence type="ECO:0000256" key="1">
    <source>
        <dbReference type="SAM" id="SignalP"/>
    </source>
</evidence>
<dbReference type="EMBL" id="JAFBXE010000016">
    <property type="protein sequence ID" value="MBM2414548.1"/>
    <property type="molecule type" value="Genomic_DNA"/>
</dbReference>
<accession>A0A9Q2P7E9</accession>
<proteinExistence type="predicted"/>
<comment type="caution">
    <text evidence="2">The sequence shown here is derived from an EMBL/GenBank/DDBJ whole genome shotgun (WGS) entry which is preliminary data.</text>
</comment>
<evidence type="ECO:0000313" key="2">
    <source>
        <dbReference type="EMBL" id="MBM2414548.1"/>
    </source>
</evidence>
<evidence type="ECO:0000313" key="4">
    <source>
        <dbReference type="Proteomes" id="UP000755667"/>
    </source>
</evidence>
<keyword evidence="1" id="KW-0732">Signal</keyword>
<dbReference type="AlphaFoldDB" id="A0A9Q2P7E9"/>
<dbReference type="Proteomes" id="UP000809440">
    <property type="component" value="Unassembled WGS sequence"/>
</dbReference>
<feature type="chain" id="PRO_5040140053" evidence="1">
    <location>
        <begin position="22"/>
        <end position="268"/>
    </location>
</feature>
<evidence type="ECO:0000313" key="5">
    <source>
        <dbReference type="Proteomes" id="UP000809440"/>
    </source>
</evidence>
<dbReference type="EMBL" id="JAFBXF010000016">
    <property type="protein sequence ID" value="MBM2419212.1"/>
    <property type="molecule type" value="Genomic_DNA"/>
</dbReference>
<keyword evidence="5" id="KW-1185">Reference proteome</keyword>
<organism evidence="2 4">
    <name type="scientific">Marivita cryptomonadis</name>
    <dbReference type="NCBI Taxonomy" id="505252"/>
    <lineage>
        <taxon>Bacteria</taxon>
        <taxon>Pseudomonadati</taxon>
        <taxon>Pseudomonadota</taxon>
        <taxon>Alphaproteobacteria</taxon>
        <taxon>Rhodobacterales</taxon>
        <taxon>Roseobacteraceae</taxon>
        <taxon>Marivita</taxon>
    </lineage>
</organism>
<reference evidence="2 5" key="1">
    <citation type="submission" date="2021-01" db="EMBL/GenBank/DDBJ databases">
        <title>Diatom-associated Roseobacters Show Island Model of Population Structure.</title>
        <authorList>
            <person name="Qu L."/>
            <person name="Feng X."/>
            <person name="Chen Y."/>
            <person name="Li L."/>
            <person name="Wang X."/>
            <person name="Hu Z."/>
            <person name="Wang H."/>
            <person name="Luo H."/>
        </authorList>
    </citation>
    <scope>NUCLEOTIDE SEQUENCE</scope>
    <source>
        <strain evidence="3 5">CC28-63</strain>
        <strain evidence="2">CC28-69</strain>
    </source>
</reference>
<dbReference type="GeneID" id="62640643"/>
<dbReference type="InterPro" id="IPR019613">
    <property type="entry name" value="DUF4198"/>
</dbReference>
<dbReference type="Pfam" id="PF10670">
    <property type="entry name" value="DUF4198"/>
    <property type="match status" value="1"/>
</dbReference>
<name>A0A9Q2P7E9_9RHOB</name>